<dbReference type="SUPFAM" id="SSF51905">
    <property type="entry name" value="FAD/NAD(P)-binding domain"/>
    <property type="match status" value="1"/>
</dbReference>
<dbReference type="CDD" id="cd19946">
    <property type="entry name" value="GlpA-like_Fer2_BFD-like"/>
    <property type="match status" value="1"/>
</dbReference>
<dbReference type="InterPro" id="IPR036188">
    <property type="entry name" value="FAD/NAD-bd_sf"/>
</dbReference>
<evidence type="ECO:0000313" key="3">
    <source>
        <dbReference type="EMBL" id="MBP2024325.1"/>
    </source>
</evidence>
<evidence type="ECO:0000313" key="4">
    <source>
        <dbReference type="Proteomes" id="UP001519308"/>
    </source>
</evidence>
<organism evidence="3 4">
    <name type="scientific">Clostridium punense</name>
    <dbReference type="NCBI Taxonomy" id="1054297"/>
    <lineage>
        <taxon>Bacteria</taxon>
        <taxon>Bacillati</taxon>
        <taxon>Bacillota</taxon>
        <taxon>Clostridia</taxon>
        <taxon>Eubacteriales</taxon>
        <taxon>Clostridiaceae</taxon>
        <taxon>Clostridium</taxon>
    </lineage>
</organism>
<dbReference type="Gene3D" id="3.50.50.60">
    <property type="entry name" value="FAD/NAD(P)-binding domain"/>
    <property type="match status" value="1"/>
</dbReference>
<evidence type="ECO:0000259" key="1">
    <source>
        <dbReference type="Pfam" id="PF01266"/>
    </source>
</evidence>
<feature type="domain" description="BFD-like [2Fe-2S]-binding" evidence="2">
    <location>
        <begin position="381"/>
        <end position="434"/>
    </location>
</feature>
<reference evidence="3 4" key="1">
    <citation type="submission" date="2021-03" db="EMBL/GenBank/DDBJ databases">
        <title>Genomic Encyclopedia of Type Strains, Phase IV (KMG-IV): sequencing the most valuable type-strain genomes for metagenomic binning, comparative biology and taxonomic classification.</title>
        <authorList>
            <person name="Goeker M."/>
        </authorList>
    </citation>
    <scope>NUCLEOTIDE SEQUENCE [LARGE SCALE GENOMIC DNA]</scope>
    <source>
        <strain evidence="3 4">DSM 28650</strain>
    </source>
</reference>
<gene>
    <name evidence="3" type="ORF">J2Z44_004185</name>
</gene>
<dbReference type="Pfam" id="PF01266">
    <property type="entry name" value="DAO"/>
    <property type="match status" value="1"/>
</dbReference>
<dbReference type="PANTHER" id="PTHR42720">
    <property type="entry name" value="GLYCEROL-3-PHOSPHATE DEHYDROGENASE"/>
    <property type="match status" value="1"/>
</dbReference>
<keyword evidence="4" id="KW-1185">Reference proteome</keyword>
<dbReference type="Pfam" id="PF04324">
    <property type="entry name" value="Fer2_BFD"/>
    <property type="match status" value="1"/>
</dbReference>
<protein>
    <submittedName>
        <fullName evidence="3">L-2-hydroxyglutarate oxidase LhgO</fullName>
    </submittedName>
</protein>
<accession>A0ABS4K974</accession>
<dbReference type="PANTHER" id="PTHR42720:SF1">
    <property type="entry name" value="GLYCEROL 3-PHOSPHATE OXIDASE"/>
    <property type="match status" value="1"/>
</dbReference>
<sequence>MDYDVLILGGGIIGCALAYELSKYNLNIAVVEKDYDIGSDTALINTATIYDGLESEDELSSKLIRKGNLMIEEYASKFNVPYKRCGSIYVAKDAEQEEFIDNMYKRAQKKKIEDVKLLEGEDIFKLEKNLDREIKKILYIPNTGVLRSYDLALAYGEIAFDNGVKFKLEEEVESIEKLTKGFKVETNKNKFTCKIVINTTLDERLTRGYDNKPERIYNKNYLKYIMLDKKYEKLYSNIIFDIKGKERIYIRPTIVGSIIGAYSNDKNVSYDRVIRRLSPLLKSIDSNRIKMVLDWHLFDEPVRIENSVEENGYINVEVRHYGQVTMTPALALNICNLVVGNLNCKLKKDFIDKRREYYKFKELSSEEVNEIIKLDNKYGKIICACEGITEGEIVDAIRRPLGARTLEGIKRRTGAGFGSCRGCYCNEKIISILARETGKKITEIVKHSKNSRIILGRIKEFDTM</sequence>
<feature type="domain" description="FAD dependent oxidoreductase" evidence="1">
    <location>
        <begin position="4"/>
        <end position="265"/>
    </location>
</feature>
<dbReference type="Gene3D" id="3.30.9.10">
    <property type="entry name" value="D-Amino Acid Oxidase, subunit A, domain 2"/>
    <property type="match status" value="1"/>
</dbReference>
<dbReference type="InterPro" id="IPR052745">
    <property type="entry name" value="G3P_Oxidase/Oxidoreductase"/>
</dbReference>
<dbReference type="InterPro" id="IPR041854">
    <property type="entry name" value="BFD-like_2Fe2S-bd_dom_sf"/>
</dbReference>
<name>A0ABS4K974_9CLOT</name>
<dbReference type="RefSeq" id="WP_021282782.1">
    <property type="nucleotide sequence ID" value="NZ_JAGGLL010000061.1"/>
</dbReference>
<comment type="caution">
    <text evidence="3">The sequence shown here is derived from an EMBL/GenBank/DDBJ whole genome shotgun (WGS) entry which is preliminary data.</text>
</comment>
<dbReference type="Proteomes" id="UP001519308">
    <property type="component" value="Unassembled WGS sequence"/>
</dbReference>
<evidence type="ECO:0000259" key="2">
    <source>
        <dbReference type="Pfam" id="PF04324"/>
    </source>
</evidence>
<dbReference type="EMBL" id="JAGGLL010000061">
    <property type="protein sequence ID" value="MBP2024325.1"/>
    <property type="molecule type" value="Genomic_DNA"/>
</dbReference>
<dbReference type="InterPro" id="IPR006076">
    <property type="entry name" value="FAD-dep_OxRdtase"/>
</dbReference>
<proteinExistence type="predicted"/>
<dbReference type="Gene3D" id="1.10.10.1100">
    <property type="entry name" value="BFD-like [2Fe-2S]-binding domain"/>
    <property type="match status" value="1"/>
</dbReference>
<dbReference type="InterPro" id="IPR007419">
    <property type="entry name" value="BFD-like_2Fe2S-bd_dom"/>
</dbReference>